<sequence>MWLPVSSSLILFLASCQTFFAESRARFLPLLAYPAARNIIYANGNSESDLPLCATHAVCNRIENFSGKPKIHRLCRCPTSHPANLPVDATSHSCPSTLNDQDGHTITDDSKMYKICGPVEVFPTCRFFHDTAYTITTYPAQNRTQQVIRCVCPAESTTYILKWKQKHNAPNHKMTYHYACSPQTFLRCAKDEPCSLFVDSGTAVNKQAVCSCRQGSSCPTRVTESTVKLLTVDANLGATTYAAYCRQDDS</sequence>
<dbReference type="Pfam" id="PF11581">
    <property type="entry name" value="Argos"/>
    <property type="match status" value="1"/>
</dbReference>
<dbReference type="AlphaFoldDB" id="A0A1W0WHL2"/>
<feature type="signal peptide" evidence="1">
    <location>
        <begin position="1"/>
        <end position="25"/>
    </location>
</feature>
<dbReference type="InterPro" id="IPR021633">
    <property type="entry name" value="Argos"/>
</dbReference>
<dbReference type="Gene3D" id="2.20.20.150">
    <property type="match status" value="1"/>
</dbReference>
<name>A0A1W0WHL2_HYPEX</name>
<keyword evidence="1" id="KW-0732">Signal</keyword>
<dbReference type="Proteomes" id="UP000192578">
    <property type="component" value="Unassembled WGS sequence"/>
</dbReference>
<dbReference type="Gene3D" id="2.20.20.160">
    <property type="match status" value="2"/>
</dbReference>
<evidence type="ECO:0000313" key="3">
    <source>
        <dbReference type="Proteomes" id="UP000192578"/>
    </source>
</evidence>
<evidence type="ECO:0000313" key="2">
    <source>
        <dbReference type="EMBL" id="OQV14694.1"/>
    </source>
</evidence>
<organism evidence="2 3">
    <name type="scientific">Hypsibius exemplaris</name>
    <name type="common">Freshwater tardigrade</name>
    <dbReference type="NCBI Taxonomy" id="2072580"/>
    <lineage>
        <taxon>Eukaryota</taxon>
        <taxon>Metazoa</taxon>
        <taxon>Ecdysozoa</taxon>
        <taxon>Tardigrada</taxon>
        <taxon>Eutardigrada</taxon>
        <taxon>Parachela</taxon>
        <taxon>Hypsibioidea</taxon>
        <taxon>Hypsibiidae</taxon>
        <taxon>Hypsibius</taxon>
    </lineage>
</organism>
<accession>A0A1W0WHL2</accession>
<feature type="chain" id="PRO_5012099552" evidence="1">
    <location>
        <begin position="26"/>
        <end position="250"/>
    </location>
</feature>
<proteinExistence type="predicted"/>
<dbReference type="EMBL" id="MTYJ01000100">
    <property type="protein sequence ID" value="OQV14694.1"/>
    <property type="molecule type" value="Genomic_DNA"/>
</dbReference>
<dbReference type="OrthoDB" id="8177523at2759"/>
<protein>
    <submittedName>
        <fullName evidence="2">Uncharacterized protein</fullName>
    </submittedName>
</protein>
<evidence type="ECO:0000256" key="1">
    <source>
        <dbReference type="SAM" id="SignalP"/>
    </source>
</evidence>
<gene>
    <name evidence="2" type="ORF">BV898_11069</name>
</gene>
<reference evidence="3" key="1">
    <citation type="submission" date="2017-01" db="EMBL/GenBank/DDBJ databases">
        <title>Comparative genomics of anhydrobiosis in the tardigrade Hypsibius dujardini.</title>
        <authorList>
            <person name="Yoshida Y."/>
            <person name="Koutsovoulos G."/>
            <person name="Laetsch D."/>
            <person name="Stevens L."/>
            <person name="Kumar S."/>
            <person name="Horikawa D."/>
            <person name="Ishino K."/>
            <person name="Komine S."/>
            <person name="Tomita M."/>
            <person name="Blaxter M."/>
            <person name="Arakawa K."/>
        </authorList>
    </citation>
    <scope>NUCLEOTIDE SEQUENCE [LARGE SCALE GENOMIC DNA]</scope>
    <source>
        <strain evidence="3">Z151</strain>
    </source>
</reference>
<comment type="caution">
    <text evidence="2">The sequence shown here is derived from an EMBL/GenBank/DDBJ whole genome shotgun (WGS) entry which is preliminary data.</text>
</comment>
<keyword evidence="3" id="KW-1185">Reference proteome</keyword>